<keyword evidence="3" id="KW-1185">Reference proteome</keyword>
<protein>
    <recommendedName>
        <fullName evidence="4">GDSL esterase/lipase</fullName>
    </recommendedName>
</protein>
<evidence type="ECO:0000313" key="2">
    <source>
        <dbReference type="EMBL" id="KAK6163806.1"/>
    </source>
</evidence>
<proteinExistence type="inferred from homology"/>
<dbReference type="InterPro" id="IPR050592">
    <property type="entry name" value="GDSL_lipolytic_enzyme"/>
</dbReference>
<dbReference type="PANTHER" id="PTHR45642">
    <property type="entry name" value="GDSL ESTERASE/LIPASE EXL3"/>
    <property type="match status" value="1"/>
</dbReference>
<organism evidence="2 3">
    <name type="scientific">Rehmannia glutinosa</name>
    <name type="common">Chinese foxglove</name>
    <dbReference type="NCBI Taxonomy" id="99300"/>
    <lineage>
        <taxon>Eukaryota</taxon>
        <taxon>Viridiplantae</taxon>
        <taxon>Streptophyta</taxon>
        <taxon>Embryophyta</taxon>
        <taxon>Tracheophyta</taxon>
        <taxon>Spermatophyta</taxon>
        <taxon>Magnoliopsida</taxon>
        <taxon>eudicotyledons</taxon>
        <taxon>Gunneridae</taxon>
        <taxon>Pentapetalae</taxon>
        <taxon>asterids</taxon>
        <taxon>lamiids</taxon>
        <taxon>Lamiales</taxon>
        <taxon>Orobanchaceae</taxon>
        <taxon>Rehmannieae</taxon>
        <taxon>Rehmannia</taxon>
    </lineage>
</organism>
<dbReference type="PANTHER" id="PTHR45642:SF30">
    <property type="entry name" value="SGNH HYDROLASE-TYPE ESTERASE DOMAIN-CONTAINING PROTEIN"/>
    <property type="match status" value="1"/>
</dbReference>
<gene>
    <name evidence="2" type="ORF">DH2020_000670</name>
</gene>
<accession>A0ABR0XX64</accession>
<sequence length="304" mass="33909">MGACFYPDQVSVAKKIYNTTCFIYSQALITKSNAKTIPKFPAILVFGDSSVDTGNNNYIITPFKGDHPPYGLDFPGRVPTGRFSNGKLIPDILASLIGLKETIPPFLAPNLSDEEILTGVCFASAGSGYDDLTTSFSHVIPMSKQPGYFKDYIRRLKGIVGEEEVSRILGSALVIVSAGTNDFIFNFYDIPTRRIQFSNDQYQHFLQNKLQNFIKELHYLGCRKMVVSGLPPIGCLPIQMTAKSPILRSCSHKENADSQSYNHKLQKLLPQIEAELPESKILYVDAYNPLMDMINNPQKYGKVF</sequence>
<dbReference type="SUPFAM" id="SSF52266">
    <property type="entry name" value="SGNH hydrolase"/>
    <property type="match status" value="1"/>
</dbReference>
<evidence type="ECO:0000256" key="1">
    <source>
        <dbReference type="ARBA" id="ARBA00008668"/>
    </source>
</evidence>
<reference evidence="2 3" key="1">
    <citation type="journal article" date="2021" name="Comput. Struct. Biotechnol. J.">
        <title>De novo genome assembly of the potent medicinal plant Rehmannia glutinosa using nanopore technology.</title>
        <authorList>
            <person name="Ma L."/>
            <person name="Dong C."/>
            <person name="Song C."/>
            <person name="Wang X."/>
            <person name="Zheng X."/>
            <person name="Niu Y."/>
            <person name="Chen S."/>
            <person name="Feng W."/>
        </authorList>
    </citation>
    <scope>NUCLEOTIDE SEQUENCE [LARGE SCALE GENOMIC DNA]</scope>
    <source>
        <strain evidence="2">DH-2019</strain>
    </source>
</reference>
<dbReference type="InterPro" id="IPR036514">
    <property type="entry name" value="SGNH_hydro_sf"/>
</dbReference>
<dbReference type="InterPro" id="IPR001087">
    <property type="entry name" value="GDSL"/>
</dbReference>
<dbReference type="CDD" id="cd01837">
    <property type="entry name" value="SGNH_plant_lipase_like"/>
    <property type="match status" value="1"/>
</dbReference>
<dbReference type="EMBL" id="JABTTQ020000001">
    <property type="protein sequence ID" value="KAK6163806.1"/>
    <property type="molecule type" value="Genomic_DNA"/>
</dbReference>
<comment type="similarity">
    <text evidence="1">Belongs to the 'GDSL' lipolytic enzyme family.</text>
</comment>
<dbReference type="InterPro" id="IPR035669">
    <property type="entry name" value="SGNH_plant_lipase-like"/>
</dbReference>
<dbReference type="Gene3D" id="3.40.50.1110">
    <property type="entry name" value="SGNH hydrolase"/>
    <property type="match status" value="1"/>
</dbReference>
<evidence type="ECO:0000313" key="3">
    <source>
        <dbReference type="Proteomes" id="UP001318860"/>
    </source>
</evidence>
<dbReference type="Pfam" id="PF00657">
    <property type="entry name" value="Lipase_GDSL"/>
    <property type="match status" value="1"/>
</dbReference>
<evidence type="ECO:0008006" key="4">
    <source>
        <dbReference type="Google" id="ProtNLM"/>
    </source>
</evidence>
<name>A0ABR0XX64_REHGL</name>
<comment type="caution">
    <text evidence="2">The sequence shown here is derived from an EMBL/GenBank/DDBJ whole genome shotgun (WGS) entry which is preliminary data.</text>
</comment>
<dbReference type="Proteomes" id="UP001318860">
    <property type="component" value="Unassembled WGS sequence"/>
</dbReference>